<evidence type="ECO:0000256" key="2">
    <source>
        <dbReference type="SAM" id="MobiDB-lite"/>
    </source>
</evidence>
<dbReference type="EMBL" id="GL349453">
    <property type="protein sequence ID" value="KNC49189.1"/>
    <property type="molecule type" value="Genomic_DNA"/>
</dbReference>
<feature type="coiled-coil region" evidence="1">
    <location>
        <begin position="352"/>
        <end position="379"/>
    </location>
</feature>
<accession>A0A0L0DA14</accession>
<keyword evidence="1" id="KW-0175">Coiled coil</keyword>
<evidence type="ECO:0000256" key="1">
    <source>
        <dbReference type="SAM" id="Coils"/>
    </source>
</evidence>
<dbReference type="Proteomes" id="UP000054408">
    <property type="component" value="Unassembled WGS sequence"/>
</dbReference>
<name>A0A0L0DA14_THETB</name>
<dbReference type="GeneID" id="25564638"/>
<feature type="region of interest" description="Disordered" evidence="2">
    <location>
        <begin position="39"/>
        <end position="83"/>
    </location>
</feature>
<proteinExistence type="predicted"/>
<evidence type="ECO:0000313" key="3">
    <source>
        <dbReference type="EMBL" id="KNC49189.1"/>
    </source>
</evidence>
<reference evidence="3 4" key="1">
    <citation type="submission" date="2010-05" db="EMBL/GenBank/DDBJ databases">
        <title>The Genome Sequence of Thecamonas trahens ATCC 50062.</title>
        <authorList>
            <consortium name="The Broad Institute Genome Sequencing Platform"/>
            <person name="Russ C."/>
            <person name="Cuomo C."/>
            <person name="Shea T."/>
            <person name="Young S.K."/>
            <person name="Zeng Q."/>
            <person name="Koehrsen M."/>
            <person name="Haas B."/>
            <person name="Borodovsky M."/>
            <person name="Guigo R."/>
            <person name="Alvarado L."/>
            <person name="Berlin A."/>
            <person name="Bochicchio J."/>
            <person name="Borenstein D."/>
            <person name="Chapman S."/>
            <person name="Chen Z."/>
            <person name="Freedman E."/>
            <person name="Gellesch M."/>
            <person name="Goldberg J."/>
            <person name="Griggs A."/>
            <person name="Gujja S."/>
            <person name="Heilman E."/>
            <person name="Heiman D."/>
            <person name="Hepburn T."/>
            <person name="Howarth C."/>
            <person name="Jen D."/>
            <person name="Larson L."/>
            <person name="Mehta T."/>
            <person name="Park D."/>
            <person name="Pearson M."/>
            <person name="Roberts A."/>
            <person name="Saif S."/>
            <person name="Shenoy N."/>
            <person name="Sisk P."/>
            <person name="Stolte C."/>
            <person name="Sykes S."/>
            <person name="Thomson T."/>
            <person name="Walk T."/>
            <person name="White J."/>
            <person name="Yandava C."/>
            <person name="Burger G."/>
            <person name="Gray M.W."/>
            <person name="Holland P.W.H."/>
            <person name="King N."/>
            <person name="Lang F.B.F."/>
            <person name="Roger A.J."/>
            <person name="Ruiz-Trillo I."/>
            <person name="Lander E."/>
            <person name="Nusbaum C."/>
        </authorList>
    </citation>
    <scope>NUCLEOTIDE SEQUENCE [LARGE SCALE GENOMIC DNA]</scope>
    <source>
        <strain evidence="3 4">ATCC 50062</strain>
    </source>
</reference>
<feature type="coiled-coil region" evidence="1">
    <location>
        <begin position="173"/>
        <end position="240"/>
    </location>
</feature>
<sequence>MGPGMGMGMGMGMGVPQRVPVGPAMAMPQGRAMPMAGGPVAHGRPLPLGQAAAGMPHPHLGPQQGHPGFAPHMPHVPHHHPQSPVGKYYNHGLHASGQAGGQAAAAAAAAGQSSVAPEAYAVRAALKASIAEAEARQLRKANSVLVRQHVSSKLHRLPPAPRDSTGAREYRLEEALVTERAEFTRILADLERELEEVKAAAARYAGQDGSAALINRVAELEAAQSQAEQAMAVLRRERNVALQQTDLWATSAKRLGYVAQSGRRAKDAAAALGPVVRGPASAASGALALENEALRTKLAQARAAADAREYEAAKEREVRVMTHGQYADRDVDILRIKNANLLRDLKTLAHENLRTKRRYKLAKRTLEETERALIDAQGDDVTLAGTNAFGAQGSQHSLASTAFASRRPAGIPGVVPAVGPAAAPYTLPASLPPQAAPYGRGPIHGLAGGPARGPRTNIPGVVRK</sequence>
<dbReference type="AlphaFoldDB" id="A0A0L0DA14"/>
<protein>
    <submittedName>
        <fullName evidence="3">Uncharacterized protein</fullName>
    </submittedName>
</protein>
<organism evidence="3 4">
    <name type="scientific">Thecamonas trahens ATCC 50062</name>
    <dbReference type="NCBI Taxonomy" id="461836"/>
    <lineage>
        <taxon>Eukaryota</taxon>
        <taxon>Apusozoa</taxon>
        <taxon>Apusomonadida</taxon>
        <taxon>Apusomonadidae</taxon>
        <taxon>Thecamonas</taxon>
    </lineage>
</organism>
<evidence type="ECO:0000313" key="4">
    <source>
        <dbReference type="Proteomes" id="UP000054408"/>
    </source>
</evidence>
<gene>
    <name evidence="3" type="ORF">AMSG_05171</name>
</gene>
<feature type="compositionally biased region" description="Low complexity" evidence="2">
    <location>
        <begin position="54"/>
        <end position="73"/>
    </location>
</feature>
<keyword evidence="4" id="KW-1185">Reference proteome</keyword>
<dbReference type="RefSeq" id="XP_013758208.1">
    <property type="nucleotide sequence ID" value="XM_013902754.1"/>
</dbReference>